<name>K9XQ50_STAC7</name>
<keyword evidence="1" id="KW-0812">Transmembrane</keyword>
<evidence type="ECO:0000313" key="2">
    <source>
        <dbReference type="EMBL" id="AFZ34171.1"/>
    </source>
</evidence>
<dbReference type="InterPro" id="IPR009793">
    <property type="entry name" value="DUF1361"/>
</dbReference>
<dbReference type="OrthoDB" id="4540541at2"/>
<dbReference type="EMBL" id="CP003653">
    <property type="protein sequence ID" value="AFZ34171.1"/>
    <property type="molecule type" value="Genomic_DNA"/>
</dbReference>
<keyword evidence="3" id="KW-1185">Reference proteome</keyword>
<accession>K9XQ50</accession>
<organism evidence="2 3">
    <name type="scientific">Stanieria cyanosphaera (strain ATCC 29371 / PCC 7437)</name>
    <dbReference type="NCBI Taxonomy" id="111780"/>
    <lineage>
        <taxon>Bacteria</taxon>
        <taxon>Bacillati</taxon>
        <taxon>Cyanobacteriota</taxon>
        <taxon>Cyanophyceae</taxon>
        <taxon>Pleurocapsales</taxon>
        <taxon>Dermocarpellaceae</taxon>
        <taxon>Stanieria</taxon>
    </lineage>
</organism>
<dbReference type="Proteomes" id="UP000010473">
    <property type="component" value="Chromosome"/>
</dbReference>
<feature type="transmembrane region" description="Helical" evidence="1">
    <location>
        <begin position="179"/>
        <end position="198"/>
    </location>
</feature>
<dbReference type="STRING" id="111780.Sta7437_0570"/>
<feature type="transmembrane region" description="Helical" evidence="1">
    <location>
        <begin position="77"/>
        <end position="100"/>
    </location>
</feature>
<feature type="transmembrane region" description="Helical" evidence="1">
    <location>
        <begin position="20"/>
        <end position="37"/>
    </location>
</feature>
<evidence type="ECO:0000256" key="1">
    <source>
        <dbReference type="SAM" id="Phobius"/>
    </source>
</evidence>
<dbReference type="RefSeq" id="WP_015191844.1">
    <property type="nucleotide sequence ID" value="NC_019748.1"/>
</dbReference>
<dbReference type="KEGG" id="scs:Sta7437_0570"/>
<keyword evidence="1" id="KW-1133">Transmembrane helix</keyword>
<reference evidence="3" key="1">
    <citation type="journal article" date="2013" name="Proc. Natl. Acad. Sci. U.S.A.">
        <title>Improving the coverage of the cyanobacterial phylum using diversity-driven genome sequencing.</title>
        <authorList>
            <person name="Shih P.M."/>
            <person name="Wu D."/>
            <person name="Latifi A."/>
            <person name="Axen S.D."/>
            <person name="Fewer D.P."/>
            <person name="Talla E."/>
            <person name="Calteau A."/>
            <person name="Cai F."/>
            <person name="Tandeau de Marsac N."/>
            <person name="Rippka R."/>
            <person name="Herdman M."/>
            <person name="Sivonen K."/>
            <person name="Coursin T."/>
            <person name="Laurent T."/>
            <person name="Goodwin L."/>
            <person name="Nolan M."/>
            <person name="Davenport K.W."/>
            <person name="Han C.S."/>
            <person name="Rubin E.M."/>
            <person name="Eisen J.A."/>
            <person name="Woyke T."/>
            <person name="Gugger M."/>
            <person name="Kerfeld C.A."/>
        </authorList>
    </citation>
    <scope>NUCLEOTIDE SEQUENCE [LARGE SCALE GENOMIC DNA]</scope>
    <source>
        <strain evidence="3">ATCC 29371 / PCC 7437</strain>
    </source>
</reference>
<dbReference type="HOGENOM" id="CLU_081833_0_0_3"/>
<keyword evidence="1" id="KW-0472">Membrane</keyword>
<dbReference type="AlphaFoldDB" id="K9XQ50"/>
<feature type="transmembrane region" description="Helical" evidence="1">
    <location>
        <begin position="44"/>
        <end position="65"/>
    </location>
</feature>
<evidence type="ECO:0000313" key="3">
    <source>
        <dbReference type="Proteomes" id="UP000010473"/>
    </source>
</evidence>
<dbReference type="Pfam" id="PF07099">
    <property type="entry name" value="DUF1361"/>
    <property type="match status" value="1"/>
</dbReference>
<proteinExistence type="predicted"/>
<gene>
    <name evidence="2" type="ordered locus">Sta7437_0570</name>
</gene>
<dbReference type="eggNOG" id="COG4330">
    <property type="taxonomic scope" value="Bacteria"/>
</dbReference>
<evidence type="ECO:0008006" key="4">
    <source>
        <dbReference type="Google" id="ProtNLM"/>
    </source>
</evidence>
<protein>
    <recommendedName>
        <fullName evidence="4">DUF1361 domain-containing protein</fullName>
    </recommendedName>
</protein>
<sequence>MLNWLSSALDLFNLSNHRIVWNLFLAFIPLLCSWFLFRPSINPSIIWWAFFCVFIAFLPNAPYILTDTIHLIEISQQGYALSLIILVLIPQYSLFVLAGFGAYAISPSARHCVIALMRLDSYLIERGQAKYVISVNLIIHALCAVGIYLGRFERFNSWDLLTQPTMIVSRISKHLLNKYYLLGILTTFTILSLLYWFLKFVKRQILTKISFDVSQI</sequence>
<dbReference type="PATRIC" id="fig|111780.3.peg.596"/>
<feature type="transmembrane region" description="Helical" evidence="1">
    <location>
        <begin position="131"/>
        <end position="150"/>
    </location>
</feature>